<keyword evidence="3" id="KW-1185">Reference proteome</keyword>
<feature type="domain" description="Type II secretion system protein GspE N-terminal" evidence="1">
    <location>
        <begin position="65"/>
        <end position="152"/>
    </location>
</feature>
<comment type="caution">
    <text evidence="2">The sequence shown here is derived from an EMBL/GenBank/DDBJ whole genome shotgun (WGS) entry which is preliminary data.</text>
</comment>
<proteinExistence type="predicted"/>
<evidence type="ECO:0000313" key="3">
    <source>
        <dbReference type="Proteomes" id="UP001296776"/>
    </source>
</evidence>
<dbReference type="AlphaFoldDB" id="A0AAJ0U3W5"/>
<dbReference type="EMBL" id="NRSJ01000014">
    <property type="protein sequence ID" value="MBK1704762.1"/>
    <property type="molecule type" value="Genomic_DNA"/>
</dbReference>
<dbReference type="Proteomes" id="UP001296776">
    <property type="component" value="Unassembled WGS sequence"/>
</dbReference>
<evidence type="ECO:0000313" key="2">
    <source>
        <dbReference type="EMBL" id="MBK1704762.1"/>
    </source>
</evidence>
<dbReference type="InterPro" id="IPR037257">
    <property type="entry name" value="T2SS_E_N_sf"/>
</dbReference>
<name>A0AAJ0U3W5_9GAMM</name>
<sequence>MGSEAAQINPAGLARRLVQDGLLSETRAQTAQTEAAGRRQPFVQYLVEQKVLDSHSIALAASEAFGVPLLDLAAVELLNVPMDLIDARLVQKHRALPLFRRGNRLFVAVSDPTNDRALDEIRFNTDLSVSAVLVEDDKLATAINKTLQAQDSSLSELADAELGEVAEYVSVFCHANEVAEEVTEEMLMNRETILEFYLDESDQKDNGLVANNVRLAFNINR</sequence>
<gene>
    <name evidence="2" type="ORF">CKO40_09475</name>
</gene>
<dbReference type="Pfam" id="PF05157">
    <property type="entry name" value="MshEN"/>
    <property type="match status" value="1"/>
</dbReference>
<dbReference type="RefSeq" id="WP_242476942.1">
    <property type="nucleotide sequence ID" value="NZ_NRSJ01000014.1"/>
</dbReference>
<reference evidence="2" key="1">
    <citation type="submission" date="2017-08" db="EMBL/GenBank/DDBJ databases">
        <authorList>
            <person name="Imhoff J.F."/>
            <person name="Rahn T."/>
            <person name="Kuenzel S."/>
            <person name="Neulinger S.C."/>
        </authorList>
    </citation>
    <scope>NUCLEOTIDE SEQUENCE</scope>
    <source>
        <strain evidence="2">DSM 11080</strain>
    </source>
</reference>
<organism evidence="2 3">
    <name type="scientific">Halochromatium glycolicum</name>
    <dbReference type="NCBI Taxonomy" id="85075"/>
    <lineage>
        <taxon>Bacteria</taxon>
        <taxon>Pseudomonadati</taxon>
        <taxon>Pseudomonadota</taxon>
        <taxon>Gammaproteobacteria</taxon>
        <taxon>Chromatiales</taxon>
        <taxon>Chromatiaceae</taxon>
        <taxon>Halochromatium</taxon>
    </lineage>
</organism>
<dbReference type="SUPFAM" id="SSF160246">
    <property type="entry name" value="EspE N-terminal domain-like"/>
    <property type="match status" value="1"/>
</dbReference>
<evidence type="ECO:0000259" key="1">
    <source>
        <dbReference type="Pfam" id="PF05157"/>
    </source>
</evidence>
<protein>
    <recommendedName>
        <fullName evidence="1">Type II secretion system protein GspE N-terminal domain-containing protein</fullName>
    </recommendedName>
</protein>
<accession>A0AAJ0U3W5</accession>
<dbReference type="InterPro" id="IPR007831">
    <property type="entry name" value="T2SS_GspE_N"/>
</dbReference>
<dbReference type="Gene3D" id="3.30.300.160">
    <property type="entry name" value="Type II secretion system, protein E, N-terminal domain"/>
    <property type="match status" value="1"/>
</dbReference>
<reference evidence="2" key="2">
    <citation type="journal article" date="2020" name="Microorganisms">
        <title>Osmotic Adaptation and Compatible Solute Biosynthesis of Phototrophic Bacteria as Revealed from Genome Analyses.</title>
        <authorList>
            <person name="Imhoff J.F."/>
            <person name="Rahn T."/>
            <person name="Kunzel S."/>
            <person name="Keller A."/>
            <person name="Neulinger S.C."/>
        </authorList>
    </citation>
    <scope>NUCLEOTIDE SEQUENCE</scope>
    <source>
        <strain evidence="2">DSM 11080</strain>
    </source>
</reference>